<reference evidence="5" key="2">
    <citation type="submission" date="2025-09" db="UniProtKB">
        <authorList>
            <consortium name="Ensembl"/>
        </authorList>
    </citation>
    <scope>IDENTIFICATION</scope>
</reference>
<dbReference type="SUPFAM" id="SSF57889">
    <property type="entry name" value="Cysteine-rich domain"/>
    <property type="match status" value="1"/>
</dbReference>
<gene>
    <name evidence="5" type="primary">Akap13</name>
</gene>
<keyword evidence="2" id="KW-0862">Zinc</keyword>
<dbReference type="Pfam" id="PF00130">
    <property type="entry name" value="C1_1"/>
    <property type="match status" value="1"/>
</dbReference>
<keyword evidence="1" id="KW-0479">Metal-binding</keyword>
<dbReference type="GO" id="GO:0071875">
    <property type="term" value="P:adrenergic receptor signaling pathway"/>
    <property type="evidence" value="ECO:0007669"/>
    <property type="project" value="TreeGrafter"/>
</dbReference>
<dbReference type="InterPro" id="IPR002219">
    <property type="entry name" value="PKC_DAG/PE"/>
</dbReference>
<dbReference type="GO" id="GO:0035023">
    <property type="term" value="P:regulation of Rho protein signal transduction"/>
    <property type="evidence" value="ECO:0007669"/>
    <property type="project" value="TreeGrafter"/>
</dbReference>
<name>A0A8C6QL37_NANGA</name>
<protein>
    <recommendedName>
        <fullName evidence="4">Phorbol-ester/DAG-type domain-containing protein</fullName>
    </recommendedName>
</protein>
<evidence type="ECO:0000256" key="1">
    <source>
        <dbReference type="ARBA" id="ARBA00022723"/>
    </source>
</evidence>
<sequence>MSVKWGRLPEVPLITVRLTGLKHGEEKEKEKDKIKEKEKDCKDKEKDKKTVNGHTFSSIPVVGPISCSQCMKPFMNKDAYTCANCSAFVHKGCRENLASCAKVKLKVRQPWLKECSKSSGLTTSRILMC</sequence>
<keyword evidence="6" id="KW-1185">Reference proteome</keyword>
<dbReference type="PANTHER" id="PTHR13944">
    <property type="entry name" value="AGAP007712-PA"/>
    <property type="match status" value="1"/>
</dbReference>
<feature type="region of interest" description="Disordered" evidence="3">
    <location>
        <begin position="22"/>
        <end position="46"/>
    </location>
</feature>
<evidence type="ECO:0000256" key="3">
    <source>
        <dbReference type="SAM" id="MobiDB-lite"/>
    </source>
</evidence>
<evidence type="ECO:0000313" key="5">
    <source>
        <dbReference type="Ensembl" id="ENSNGAP00000004304.1"/>
    </source>
</evidence>
<dbReference type="InterPro" id="IPR051632">
    <property type="entry name" value="Rho_GEF"/>
</dbReference>
<dbReference type="SMART" id="SM00109">
    <property type="entry name" value="C1"/>
    <property type="match status" value="1"/>
</dbReference>
<evidence type="ECO:0000256" key="2">
    <source>
        <dbReference type="ARBA" id="ARBA00022833"/>
    </source>
</evidence>
<dbReference type="AlphaFoldDB" id="A0A8C6QL37"/>
<feature type="domain" description="Phorbol-ester/DAG-type" evidence="4">
    <location>
        <begin position="53"/>
        <end position="100"/>
    </location>
</feature>
<dbReference type="Proteomes" id="UP000694381">
    <property type="component" value="Unassembled WGS sequence"/>
</dbReference>
<accession>A0A8C6QL37</accession>
<dbReference type="GO" id="GO:0015629">
    <property type="term" value="C:actin cytoskeleton"/>
    <property type="evidence" value="ECO:0007669"/>
    <property type="project" value="TreeGrafter"/>
</dbReference>
<evidence type="ECO:0000259" key="4">
    <source>
        <dbReference type="PROSITE" id="PS50081"/>
    </source>
</evidence>
<dbReference type="GO" id="GO:0005078">
    <property type="term" value="F:MAP-kinase scaffold activity"/>
    <property type="evidence" value="ECO:0007669"/>
    <property type="project" value="TreeGrafter"/>
</dbReference>
<dbReference type="GO" id="GO:0016020">
    <property type="term" value="C:membrane"/>
    <property type="evidence" value="ECO:0007669"/>
    <property type="project" value="TreeGrafter"/>
</dbReference>
<reference evidence="5" key="1">
    <citation type="submission" date="2025-08" db="UniProtKB">
        <authorList>
            <consortium name="Ensembl"/>
        </authorList>
    </citation>
    <scope>IDENTIFICATION</scope>
</reference>
<dbReference type="Ensembl" id="ENSNGAT00000006855.1">
    <property type="protein sequence ID" value="ENSNGAP00000004304.1"/>
    <property type="gene ID" value="ENSNGAG00000005446.1"/>
</dbReference>
<dbReference type="PANTHER" id="PTHR13944:SF18">
    <property type="entry name" value="A-KINASE ANCHOR PROTEIN 13"/>
    <property type="match status" value="1"/>
</dbReference>
<evidence type="ECO:0000313" key="6">
    <source>
        <dbReference type="Proteomes" id="UP000694381"/>
    </source>
</evidence>
<dbReference type="GeneTree" id="ENSGT00940000154146"/>
<dbReference type="Gene3D" id="3.30.60.20">
    <property type="match status" value="1"/>
</dbReference>
<dbReference type="GO" id="GO:0046872">
    <property type="term" value="F:metal ion binding"/>
    <property type="evidence" value="ECO:0007669"/>
    <property type="project" value="UniProtKB-KW"/>
</dbReference>
<dbReference type="PROSITE" id="PS50081">
    <property type="entry name" value="ZF_DAG_PE_2"/>
    <property type="match status" value="1"/>
</dbReference>
<dbReference type="PROSITE" id="PS00479">
    <property type="entry name" value="ZF_DAG_PE_1"/>
    <property type="match status" value="1"/>
</dbReference>
<proteinExistence type="predicted"/>
<organism evidence="5 6">
    <name type="scientific">Nannospalax galili</name>
    <name type="common">Northern Israeli blind subterranean mole rat</name>
    <name type="synonym">Spalax galili</name>
    <dbReference type="NCBI Taxonomy" id="1026970"/>
    <lineage>
        <taxon>Eukaryota</taxon>
        <taxon>Metazoa</taxon>
        <taxon>Chordata</taxon>
        <taxon>Craniata</taxon>
        <taxon>Vertebrata</taxon>
        <taxon>Euteleostomi</taxon>
        <taxon>Mammalia</taxon>
        <taxon>Eutheria</taxon>
        <taxon>Euarchontoglires</taxon>
        <taxon>Glires</taxon>
        <taxon>Rodentia</taxon>
        <taxon>Myomorpha</taxon>
        <taxon>Muroidea</taxon>
        <taxon>Spalacidae</taxon>
        <taxon>Spalacinae</taxon>
        <taxon>Nannospalax</taxon>
    </lineage>
</organism>
<dbReference type="GO" id="GO:0043123">
    <property type="term" value="P:positive regulation of canonical NF-kappaB signal transduction"/>
    <property type="evidence" value="ECO:0007669"/>
    <property type="project" value="TreeGrafter"/>
</dbReference>
<dbReference type="InterPro" id="IPR046349">
    <property type="entry name" value="C1-like_sf"/>
</dbReference>